<dbReference type="InterPro" id="IPR040898">
    <property type="entry name" value="CxC6"/>
</dbReference>
<name>A0A0D2P118_HYPSF</name>
<dbReference type="EMBL" id="KN817684">
    <property type="protein sequence ID" value="KJA14340.1"/>
    <property type="molecule type" value="Genomic_DNA"/>
</dbReference>
<keyword evidence="4" id="KW-1185">Reference proteome</keyword>
<dbReference type="OrthoDB" id="2501483at2759"/>
<protein>
    <recommendedName>
        <fullName evidence="5">CxC5 like cysteine cluster associated with KDZ domain-containing protein</fullName>
    </recommendedName>
</protein>
<sequence length="634" mass="72757">MLSSRGQPPVTFGQLIHFVALSSRLRNQVLLVQPGSFDVGGNRCPILPQSIQEFLSDTCMIPLPSVNIIWEFLAPTAWKQEFDISPSLSGMDISFRSLYPPSHHCTNISCKRANKLMLKRSEARQGVLFTINYGAIPVWSLHLACESCHVNYHHNYRVYQGKRVYYDNIPDTLQIGEHQFAERQLINLWIKMMLLSWTSATNCARIYNLTFSTHSAKPPGWKFNCEVTSEQVYDGFTILSLLEDCHLQKTALVVPHTGQSRERFTEAVNARNNRFRLTGQPELLHYCNKCTRFYNGRLLIIFRHNPLNSTAYPGRKVSVVVIDGVANGHPCCAEPNCKIPLESNQHRFCPVHSRLNRSCAIIGCILPIASETRKTCHLPDHAAVEDVHNDRSQARFQLKERRRRAQVVHPRDALPTEMNNISDLVEDANLEEIFQFNRKGEPVPTESSPPGKKSLRAQFGRKRTHNEQLIVAPCGVIIARETFYHAEAIYSVIEMIKRTYRIPGTKPDHIFFDNNCTLAKAVKNDPFFQNIGLTVDVFHFKCKHSEKDQFCRDHCDPAAYPELRGEGGKQWYFNSSVAEQTNGWFGGYQSICREMHVDRYNFFFDEMIRRRNIMTVNKLSRDVLNQPSVWPLVM</sequence>
<dbReference type="InterPro" id="IPR041539">
    <property type="entry name" value="CxC5"/>
</dbReference>
<organism evidence="3 4">
    <name type="scientific">Hypholoma sublateritium (strain FD-334 SS-4)</name>
    <dbReference type="NCBI Taxonomy" id="945553"/>
    <lineage>
        <taxon>Eukaryota</taxon>
        <taxon>Fungi</taxon>
        <taxon>Dikarya</taxon>
        <taxon>Basidiomycota</taxon>
        <taxon>Agaricomycotina</taxon>
        <taxon>Agaricomycetes</taxon>
        <taxon>Agaricomycetidae</taxon>
        <taxon>Agaricales</taxon>
        <taxon>Agaricineae</taxon>
        <taxon>Strophariaceae</taxon>
        <taxon>Hypholoma</taxon>
    </lineage>
</organism>
<feature type="domain" description="CxC6 like cysteine cluster associated with KDZ" evidence="2">
    <location>
        <begin position="321"/>
        <end position="386"/>
    </location>
</feature>
<evidence type="ECO:0000259" key="2">
    <source>
        <dbReference type="Pfam" id="PF18721"/>
    </source>
</evidence>
<dbReference type="AlphaFoldDB" id="A0A0D2P118"/>
<evidence type="ECO:0000259" key="1">
    <source>
        <dbReference type="Pfam" id="PF18718"/>
    </source>
</evidence>
<dbReference type="Proteomes" id="UP000054270">
    <property type="component" value="Unassembled WGS sequence"/>
</dbReference>
<accession>A0A0D2P118</accession>
<dbReference type="STRING" id="945553.A0A0D2P118"/>
<evidence type="ECO:0008006" key="5">
    <source>
        <dbReference type="Google" id="ProtNLM"/>
    </source>
</evidence>
<evidence type="ECO:0000313" key="3">
    <source>
        <dbReference type="EMBL" id="KJA14340.1"/>
    </source>
</evidence>
<dbReference type="Pfam" id="PF18721">
    <property type="entry name" value="CxC6"/>
    <property type="match status" value="1"/>
</dbReference>
<reference evidence="4" key="1">
    <citation type="submission" date="2014-04" db="EMBL/GenBank/DDBJ databases">
        <title>Evolutionary Origins and Diversification of the Mycorrhizal Mutualists.</title>
        <authorList>
            <consortium name="DOE Joint Genome Institute"/>
            <consortium name="Mycorrhizal Genomics Consortium"/>
            <person name="Kohler A."/>
            <person name="Kuo A."/>
            <person name="Nagy L.G."/>
            <person name="Floudas D."/>
            <person name="Copeland A."/>
            <person name="Barry K.W."/>
            <person name="Cichocki N."/>
            <person name="Veneault-Fourrey C."/>
            <person name="LaButti K."/>
            <person name="Lindquist E.A."/>
            <person name="Lipzen A."/>
            <person name="Lundell T."/>
            <person name="Morin E."/>
            <person name="Murat C."/>
            <person name="Riley R."/>
            <person name="Ohm R."/>
            <person name="Sun H."/>
            <person name="Tunlid A."/>
            <person name="Henrissat B."/>
            <person name="Grigoriev I.V."/>
            <person name="Hibbett D.S."/>
            <person name="Martin F."/>
        </authorList>
    </citation>
    <scope>NUCLEOTIDE SEQUENCE [LARGE SCALE GENOMIC DNA]</scope>
    <source>
        <strain evidence="4">FD-334 SS-4</strain>
    </source>
</reference>
<evidence type="ECO:0000313" key="4">
    <source>
        <dbReference type="Proteomes" id="UP000054270"/>
    </source>
</evidence>
<dbReference type="Pfam" id="PF18718">
    <property type="entry name" value="CxC5"/>
    <property type="match status" value="1"/>
</dbReference>
<proteinExistence type="predicted"/>
<feature type="domain" description="CxC5 like cysteine cluster associated with KDZ" evidence="1">
    <location>
        <begin position="93"/>
        <end position="211"/>
    </location>
</feature>
<gene>
    <name evidence="3" type="ORF">HYPSUDRAFT_150550</name>
</gene>
<dbReference type="OMA" id="PNHVIFD"/>